<reference evidence="1" key="1">
    <citation type="submission" date="2022-12" db="EMBL/GenBank/DDBJ databases">
        <title>Species Delineation and Comparative Genomics within the Campylobacter ureolyticus Complex.</title>
        <authorList>
            <person name="Maki J."/>
            <person name="Howard M."/>
            <person name="Connelly S."/>
            <person name="Hardy D.J."/>
            <person name="Cameron A."/>
        </authorList>
    </citation>
    <scope>NUCLEOTIDE SEQUENCE</scope>
    <source>
        <strain evidence="1">URMC_787</strain>
    </source>
</reference>
<comment type="caution">
    <text evidence="1">The sequence shown here is derived from an EMBL/GenBank/DDBJ whole genome shotgun (WGS) entry which is preliminary data.</text>
</comment>
<dbReference type="EMBL" id="JAPXGO010000006">
    <property type="protein sequence ID" value="MCZ6160264.1"/>
    <property type="molecule type" value="Genomic_DNA"/>
</dbReference>
<dbReference type="RefSeq" id="WP_269484949.1">
    <property type="nucleotide sequence ID" value="NZ_JAPXGO010000006.1"/>
</dbReference>
<proteinExistence type="predicted"/>
<sequence>MALNLFQKSIKIGLERSINIDDFPLIRVVPNDNELDTFDGWAEDIYFSIYLGDSDDENLELCLKKLYELEASIKFRLHNYQFSDGGLIRFIKTSRSDEFRHYALLRSDFKVESIRLFYGDYPLVKTYVSGILPLFKTYAKKITF</sequence>
<evidence type="ECO:0000313" key="1">
    <source>
        <dbReference type="EMBL" id="MCZ6160264.1"/>
    </source>
</evidence>
<dbReference type="AlphaFoldDB" id="A0A9Q4KP91"/>
<dbReference type="Proteomes" id="UP001075225">
    <property type="component" value="Unassembled WGS sequence"/>
</dbReference>
<name>A0A9Q4KP91_9BACT</name>
<accession>A0A9Q4KP91</accession>
<protein>
    <submittedName>
        <fullName evidence="1">Uncharacterized protein</fullName>
    </submittedName>
</protein>
<evidence type="ECO:0000313" key="2">
    <source>
        <dbReference type="Proteomes" id="UP001075225"/>
    </source>
</evidence>
<gene>
    <name evidence="1" type="ORF">O6B32_07190</name>
</gene>
<organism evidence="1 2">
    <name type="scientific">Campylobacter ureolyticus</name>
    <dbReference type="NCBI Taxonomy" id="827"/>
    <lineage>
        <taxon>Bacteria</taxon>
        <taxon>Pseudomonadati</taxon>
        <taxon>Campylobacterota</taxon>
        <taxon>Epsilonproteobacteria</taxon>
        <taxon>Campylobacterales</taxon>
        <taxon>Campylobacteraceae</taxon>
        <taxon>Campylobacter</taxon>
    </lineage>
</organism>